<dbReference type="GO" id="GO:0000329">
    <property type="term" value="C:fungal-type vacuole membrane"/>
    <property type="evidence" value="ECO:0007669"/>
    <property type="project" value="TreeGrafter"/>
</dbReference>
<accession>G8JVP1</accession>
<dbReference type="InterPro" id="IPR001727">
    <property type="entry name" value="GDT1-like"/>
</dbReference>
<feature type="transmembrane region" description="Helical" evidence="6">
    <location>
        <begin position="177"/>
        <end position="202"/>
    </location>
</feature>
<comment type="similarity">
    <text evidence="2 6">Belongs to the GDT1 family.</text>
</comment>
<feature type="signal peptide" evidence="6">
    <location>
        <begin position="1"/>
        <end position="20"/>
    </location>
</feature>
<keyword evidence="3 6" id="KW-0812">Transmembrane</keyword>
<dbReference type="GO" id="GO:0032472">
    <property type="term" value="P:Golgi calcium ion transport"/>
    <property type="evidence" value="ECO:0007669"/>
    <property type="project" value="TreeGrafter"/>
</dbReference>
<keyword evidence="4 6" id="KW-1133">Transmembrane helix</keyword>
<dbReference type="eggNOG" id="KOG2881">
    <property type="taxonomic scope" value="Eukaryota"/>
</dbReference>
<dbReference type="PROSITE" id="PS01214">
    <property type="entry name" value="UPF0016"/>
    <property type="match status" value="1"/>
</dbReference>
<keyword evidence="5 6" id="KW-0472">Membrane</keyword>
<dbReference type="GO" id="GO:0015369">
    <property type="term" value="F:calcium:proton antiporter activity"/>
    <property type="evidence" value="ECO:0007669"/>
    <property type="project" value="EnsemblFungi"/>
</dbReference>
<dbReference type="InterPro" id="IPR049555">
    <property type="entry name" value="GDT1-like_CS"/>
</dbReference>
<dbReference type="EMBL" id="CP002503">
    <property type="protein sequence ID" value="AET40906.1"/>
    <property type="molecule type" value="Genomic_DNA"/>
</dbReference>
<gene>
    <name evidence="7" type="ordered locus">Ecym_7050</name>
</gene>
<comment type="subcellular location">
    <subcellularLocation>
        <location evidence="1 6">Membrane</location>
        <topology evidence="1 6">Multi-pass membrane protein</topology>
    </subcellularLocation>
</comment>
<protein>
    <recommendedName>
        <fullName evidence="6">GDT1 family protein</fullName>
    </recommendedName>
</protein>
<feature type="transmembrane region" description="Helical" evidence="6">
    <location>
        <begin position="72"/>
        <end position="92"/>
    </location>
</feature>
<feature type="transmembrane region" description="Helical" evidence="6">
    <location>
        <begin position="255"/>
        <end position="273"/>
    </location>
</feature>
<evidence type="ECO:0000256" key="5">
    <source>
        <dbReference type="ARBA" id="ARBA00023136"/>
    </source>
</evidence>
<dbReference type="OMA" id="ILGHAIC"/>
<sequence length="280" mass="30406">MKLKFKALAPLACLLCIARAASVASSSSADNIPPSDDLLTDFTMAISMIGISEVGDKTFLIAALMAMRHPRFLVFSAASASLGIMTILAGMVGHTFTSLVPQRYMQFAAGILFFVFGYKLTLEGLEIPKDAGVEGELAEVEEEIAIQDFNSDMHCVEAANTIKEKRRFVQNRILNEILIKITDFVSSLFSPTWVQIFIMVFLGEFGDRSQISTIAMASGSNYWAVISGATVGHILCTALAVLGGKLLAKKISMRTVTLGGAFSFLVFGILYTYEAFHNQN</sequence>
<evidence type="ECO:0000256" key="4">
    <source>
        <dbReference type="ARBA" id="ARBA00022989"/>
    </source>
</evidence>
<dbReference type="SUPFAM" id="SSF103473">
    <property type="entry name" value="MFS general substrate transporter"/>
    <property type="match status" value="1"/>
</dbReference>
<evidence type="ECO:0000256" key="3">
    <source>
        <dbReference type="ARBA" id="ARBA00022692"/>
    </source>
</evidence>
<feature type="chain" id="PRO_5017498125" description="GDT1 family protein" evidence="6">
    <location>
        <begin position="21"/>
        <end position="280"/>
    </location>
</feature>
<dbReference type="FunCoup" id="G8JVP1">
    <property type="interactions" value="663"/>
</dbReference>
<dbReference type="InParanoid" id="G8JVP1"/>
<evidence type="ECO:0000313" key="7">
    <source>
        <dbReference type="EMBL" id="AET40906.1"/>
    </source>
</evidence>
<name>G8JVP1_ERECY</name>
<keyword evidence="6" id="KW-0732">Signal</keyword>
<dbReference type="Proteomes" id="UP000006790">
    <property type="component" value="Chromosome 7"/>
</dbReference>
<organism evidence="7 8">
    <name type="scientific">Eremothecium cymbalariae (strain CBS 270.75 / DBVPG 7215 / KCTC 17166 / NRRL Y-17582)</name>
    <name type="common">Yeast</name>
    <dbReference type="NCBI Taxonomy" id="931890"/>
    <lineage>
        <taxon>Eukaryota</taxon>
        <taxon>Fungi</taxon>
        <taxon>Dikarya</taxon>
        <taxon>Ascomycota</taxon>
        <taxon>Saccharomycotina</taxon>
        <taxon>Saccharomycetes</taxon>
        <taxon>Saccharomycetales</taxon>
        <taxon>Saccharomycetaceae</taxon>
        <taxon>Eremothecium</taxon>
    </lineage>
</organism>
<dbReference type="Pfam" id="PF01169">
    <property type="entry name" value="GDT1"/>
    <property type="match status" value="2"/>
</dbReference>
<dbReference type="STRING" id="931890.G8JVP1"/>
<dbReference type="GO" id="GO:0030026">
    <property type="term" value="P:intracellular manganese ion homeostasis"/>
    <property type="evidence" value="ECO:0007669"/>
    <property type="project" value="EnsemblFungi"/>
</dbReference>
<reference evidence="8" key="1">
    <citation type="journal article" date="2012" name="G3 (Bethesda)">
        <title>Pichia sorbitophila, an interspecies yeast hybrid reveals early steps of genome resolution following polyploidization.</title>
        <authorList>
            <person name="Leh Louis V."/>
            <person name="Despons L."/>
            <person name="Friedrich A."/>
            <person name="Martin T."/>
            <person name="Durrens P."/>
            <person name="Casaregola S."/>
            <person name="Neuveglise C."/>
            <person name="Fairhead C."/>
            <person name="Marck C."/>
            <person name="Cruz J.A."/>
            <person name="Straub M.L."/>
            <person name="Kugler V."/>
            <person name="Sacerdot C."/>
            <person name="Uzunov Z."/>
            <person name="Thierry A."/>
            <person name="Weiss S."/>
            <person name="Bleykasten C."/>
            <person name="De Montigny J."/>
            <person name="Jacques N."/>
            <person name="Jung P."/>
            <person name="Lemaire M."/>
            <person name="Mallet S."/>
            <person name="Morel G."/>
            <person name="Richard G.F."/>
            <person name="Sarkar A."/>
            <person name="Savel G."/>
            <person name="Schacherer J."/>
            <person name="Seret M.L."/>
            <person name="Talla E."/>
            <person name="Samson G."/>
            <person name="Jubin C."/>
            <person name="Poulain J."/>
            <person name="Vacherie B."/>
            <person name="Barbe V."/>
            <person name="Pelletier E."/>
            <person name="Sherman D.J."/>
            <person name="Westhof E."/>
            <person name="Weissenbach J."/>
            <person name="Baret P.V."/>
            <person name="Wincker P."/>
            <person name="Gaillardin C."/>
            <person name="Dujon B."/>
            <person name="Souciet J.L."/>
        </authorList>
    </citation>
    <scope>NUCLEOTIDE SEQUENCE [LARGE SCALE GENOMIC DNA]</scope>
    <source>
        <strain evidence="8">CBS 270.75 / DBVPG 7215 / KCTC 17166 / NRRL Y-17582</strain>
    </source>
</reference>
<dbReference type="OrthoDB" id="442680at2759"/>
<dbReference type="GO" id="GO:0005797">
    <property type="term" value="C:Golgi medial cisterna"/>
    <property type="evidence" value="ECO:0007669"/>
    <property type="project" value="EnsemblFungi"/>
</dbReference>
<evidence type="ECO:0000256" key="2">
    <source>
        <dbReference type="ARBA" id="ARBA00009190"/>
    </source>
</evidence>
<dbReference type="KEGG" id="erc:Ecym_7050"/>
<dbReference type="PANTHER" id="PTHR12608:SF1">
    <property type="entry name" value="TRANSMEMBRANE PROTEIN 165"/>
    <property type="match status" value="1"/>
</dbReference>
<dbReference type="PANTHER" id="PTHR12608">
    <property type="entry name" value="TRANSMEMBRANE PROTEIN HTP-1 RELATED"/>
    <property type="match status" value="1"/>
</dbReference>
<dbReference type="GO" id="GO:0032468">
    <property type="term" value="P:Golgi calcium ion homeostasis"/>
    <property type="evidence" value="ECO:0007669"/>
    <property type="project" value="EnsemblFungi"/>
</dbReference>
<feature type="transmembrane region" description="Helical" evidence="6">
    <location>
        <begin position="104"/>
        <end position="122"/>
    </location>
</feature>
<dbReference type="AlphaFoldDB" id="G8JVP1"/>
<proteinExistence type="inferred from homology"/>
<evidence type="ECO:0000256" key="6">
    <source>
        <dbReference type="RuleBase" id="RU365102"/>
    </source>
</evidence>
<evidence type="ECO:0000256" key="1">
    <source>
        <dbReference type="ARBA" id="ARBA00004141"/>
    </source>
</evidence>
<dbReference type="GeneID" id="11471198"/>
<dbReference type="RefSeq" id="XP_003647723.1">
    <property type="nucleotide sequence ID" value="XM_003647675.1"/>
</dbReference>
<dbReference type="GO" id="GO:0005801">
    <property type="term" value="C:cis-Golgi network"/>
    <property type="evidence" value="ECO:0007669"/>
    <property type="project" value="EnsemblFungi"/>
</dbReference>
<feature type="transmembrane region" description="Helical" evidence="6">
    <location>
        <begin position="222"/>
        <end position="243"/>
    </location>
</feature>
<keyword evidence="8" id="KW-1185">Reference proteome</keyword>
<dbReference type="HOGENOM" id="CLU_040186_0_0_1"/>
<dbReference type="GO" id="GO:0010486">
    <property type="term" value="F:manganese:proton antiporter activity"/>
    <property type="evidence" value="ECO:0007669"/>
    <property type="project" value="EnsemblFungi"/>
</dbReference>
<dbReference type="InterPro" id="IPR036259">
    <property type="entry name" value="MFS_trans_sf"/>
</dbReference>
<evidence type="ECO:0000313" key="8">
    <source>
        <dbReference type="Proteomes" id="UP000006790"/>
    </source>
</evidence>